<dbReference type="Gene3D" id="6.20.330.10">
    <property type="match status" value="1"/>
</dbReference>
<keyword evidence="11" id="KW-1185">Reference proteome</keyword>
<keyword evidence="4" id="KW-0378">Hydrolase</keyword>
<reference evidence="10 11" key="1">
    <citation type="submission" date="2020-02" db="EMBL/GenBank/DDBJ databases">
        <title>Genome sequencing for Kineobactrum sp. M2.</title>
        <authorList>
            <person name="Park S.-J."/>
        </authorList>
    </citation>
    <scope>NUCLEOTIDE SEQUENCE [LARGE SCALE GENOMIC DNA]</scope>
    <source>
        <strain evidence="10 11">M2</strain>
    </source>
</reference>
<feature type="active site" description="Nucleophile" evidence="7">
    <location>
        <position position="406"/>
    </location>
</feature>
<dbReference type="PANTHER" id="PTHR33209:SF1">
    <property type="entry name" value="PEPTIDASE S49 DOMAIN-CONTAINING PROTEIN"/>
    <property type="match status" value="1"/>
</dbReference>
<evidence type="ECO:0000256" key="6">
    <source>
        <dbReference type="ARBA" id="ARBA00023136"/>
    </source>
</evidence>
<evidence type="ECO:0000256" key="5">
    <source>
        <dbReference type="ARBA" id="ARBA00022825"/>
    </source>
</evidence>
<dbReference type="InterPro" id="IPR004635">
    <property type="entry name" value="Pept_S49_SppA"/>
</dbReference>
<dbReference type="GO" id="GO:0006465">
    <property type="term" value="P:signal peptide processing"/>
    <property type="evidence" value="ECO:0007669"/>
    <property type="project" value="InterPro"/>
</dbReference>
<dbReference type="SUPFAM" id="SSF52096">
    <property type="entry name" value="ClpP/crotonase"/>
    <property type="match status" value="2"/>
</dbReference>
<evidence type="ECO:0000256" key="3">
    <source>
        <dbReference type="ARBA" id="ARBA00022670"/>
    </source>
</evidence>
<organism evidence="10 11">
    <name type="scientific">Kineobactrum salinum</name>
    <dbReference type="NCBI Taxonomy" id="2708301"/>
    <lineage>
        <taxon>Bacteria</taxon>
        <taxon>Pseudomonadati</taxon>
        <taxon>Pseudomonadota</taxon>
        <taxon>Gammaproteobacteria</taxon>
        <taxon>Cellvibrionales</taxon>
        <taxon>Halieaceae</taxon>
        <taxon>Kineobactrum</taxon>
    </lineage>
</organism>
<evidence type="ECO:0000259" key="9">
    <source>
        <dbReference type="Pfam" id="PF01343"/>
    </source>
</evidence>
<dbReference type="EMBL" id="CP048711">
    <property type="protein sequence ID" value="QIB66662.1"/>
    <property type="molecule type" value="Genomic_DNA"/>
</dbReference>
<keyword evidence="8" id="KW-1133">Transmembrane helix</keyword>
<comment type="similarity">
    <text evidence="2">Belongs to the peptidase S49 family.</text>
</comment>
<dbReference type="InterPro" id="IPR047217">
    <property type="entry name" value="S49_SppA_67K_type_N"/>
</dbReference>
<feature type="transmembrane region" description="Helical" evidence="8">
    <location>
        <begin position="20"/>
        <end position="41"/>
    </location>
</feature>
<protein>
    <submittedName>
        <fullName evidence="10">Signal peptide peptidase SppA</fullName>
    </submittedName>
</protein>
<evidence type="ECO:0000256" key="2">
    <source>
        <dbReference type="ARBA" id="ARBA00008683"/>
    </source>
</evidence>
<dbReference type="KEGG" id="kim:G3T16_15940"/>
<dbReference type="CDD" id="cd07023">
    <property type="entry name" value="S49_Sppa_N_C"/>
    <property type="match status" value="1"/>
</dbReference>
<dbReference type="PANTHER" id="PTHR33209">
    <property type="entry name" value="PROTEASE 4"/>
    <property type="match status" value="1"/>
</dbReference>
<dbReference type="InterPro" id="IPR002142">
    <property type="entry name" value="Peptidase_S49"/>
</dbReference>
<keyword evidence="6 8" id="KW-0472">Membrane</keyword>
<dbReference type="InterPro" id="IPR004634">
    <property type="entry name" value="Pept_S49_pIV"/>
</dbReference>
<evidence type="ECO:0000256" key="8">
    <source>
        <dbReference type="SAM" id="Phobius"/>
    </source>
</evidence>
<dbReference type="GO" id="GO:0008236">
    <property type="term" value="F:serine-type peptidase activity"/>
    <property type="evidence" value="ECO:0007669"/>
    <property type="project" value="UniProtKB-KW"/>
</dbReference>
<comment type="subcellular location">
    <subcellularLocation>
        <location evidence="1">Membrane</location>
    </subcellularLocation>
</comment>
<evidence type="ECO:0000256" key="1">
    <source>
        <dbReference type="ARBA" id="ARBA00004370"/>
    </source>
</evidence>
<dbReference type="CDD" id="cd07018">
    <property type="entry name" value="S49_SppA_67K_type"/>
    <property type="match status" value="1"/>
</dbReference>
<proteinExistence type="inferred from homology"/>
<dbReference type="GO" id="GO:0016020">
    <property type="term" value="C:membrane"/>
    <property type="evidence" value="ECO:0007669"/>
    <property type="project" value="UniProtKB-SubCell"/>
</dbReference>
<dbReference type="NCBIfam" id="TIGR00705">
    <property type="entry name" value="SppA_67K"/>
    <property type="match status" value="1"/>
</dbReference>
<dbReference type="AlphaFoldDB" id="A0A6C0U3B8"/>
<keyword evidence="8" id="KW-0812">Transmembrane</keyword>
<dbReference type="InterPro" id="IPR029045">
    <property type="entry name" value="ClpP/crotonase-like_dom_sf"/>
</dbReference>
<evidence type="ECO:0000256" key="7">
    <source>
        <dbReference type="PIRSR" id="PIRSR001217-1"/>
    </source>
</evidence>
<keyword evidence="5" id="KW-0720">Serine protease</keyword>
<evidence type="ECO:0000313" key="11">
    <source>
        <dbReference type="Proteomes" id="UP000477680"/>
    </source>
</evidence>
<evidence type="ECO:0000256" key="4">
    <source>
        <dbReference type="ARBA" id="ARBA00022801"/>
    </source>
</evidence>
<dbReference type="PIRSF" id="PIRSF001217">
    <property type="entry name" value="Protease_4_SppA"/>
    <property type="match status" value="1"/>
</dbReference>
<evidence type="ECO:0000313" key="10">
    <source>
        <dbReference type="EMBL" id="QIB66662.1"/>
    </source>
</evidence>
<feature type="domain" description="Peptidase S49" evidence="9">
    <location>
        <begin position="390"/>
        <end position="540"/>
    </location>
</feature>
<dbReference type="NCBIfam" id="TIGR00706">
    <property type="entry name" value="SppA_dom"/>
    <property type="match status" value="1"/>
</dbReference>
<dbReference type="InterPro" id="IPR047272">
    <property type="entry name" value="S49_SppA_C"/>
</dbReference>
<gene>
    <name evidence="10" type="primary">sppA</name>
    <name evidence="10" type="ORF">G3T16_15940</name>
</gene>
<feature type="domain" description="Peptidase S49" evidence="9">
    <location>
        <begin position="133"/>
        <end position="280"/>
    </location>
</feature>
<feature type="active site" description="Proton donor/acceptor" evidence="7">
    <location>
        <position position="201"/>
    </location>
</feature>
<dbReference type="Pfam" id="PF01343">
    <property type="entry name" value="Peptidase_S49"/>
    <property type="match status" value="2"/>
</dbReference>
<accession>A0A6C0U3B8</accession>
<dbReference type="Gene3D" id="3.90.226.10">
    <property type="entry name" value="2-enoyl-CoA Hydratase, Chain A, domain 1"/>
    <property type="match status" value="2"/>
</dbReference>
<dbReference type="Proteomes" id="UP000477680">
    <property type="component" value="Chromosome"/>
</dbReference>
<sequence>MTKPSLPRRLFSGFWRTLTWLRLALSNLLFLAVLVLVYLVLFGDRQQPMPAQTALLLNPAGILVEEKTPTPPLQALVGDPSPADNEVLLRDVLDSIRYAADDPAITALVMELDLLVAAGLSKHLEIAEALAVFKASGKPVLALGNYFTQDQYLLASQADELLLHPMGAVPLEGFASYRNHFREALEKLSVSMHVFKAGEHKSMAEPFLRNDMSEQEKRITARWLDQLWGLYTGLVEQRRGLTGGAIDAYINNYATRLTAVGGDSARLALEQGLVDKLMSRPDANDYLIGLVGAADDEGFYEAVQFERYAARQRPLLQPAATAPRVAVVTAEGNILPGEQPPGSIGGDSLSRLLLETAEQEDVGAIVLRVNSGGGSVFASEIIRQAVADVREQGLPVVVSMGAVAASGGYYIAAEADEIWATPATLTGSIGVFAAFPTFEQLLDRAGIHTDGVGTTSLAGSLRFDRPLNPQLAASLASTVEFTYRNFLGLVAEGRELEMEEVEALAEGRVWSAIDAQRLGLVDQLGSLGDAIASAAVLAGLDNYRVDYLQQPMSARDMLLQKLTSGGANLALLSDSSSLQQLLRPITGAARALADLKDPGHLYMRCVSCSLVQ</sequence>
<keyword evidence="3" id="KW-0645">Protease</keyword>
<dbReference type="RefSeq" id="WP_163496096.1">
    <property type="nucleotide sequence ID" value="NZ_CP048711.1"/>
</dbReference>
<name>A0A6C0U3B8_9GAMM</name>